<evidence type="ECO:0000313" key="8">
    <source>
        <dbReference type="Proteomes" id="UP000183832"/>
    </source>
</evidence>
<dbReference type="AlphaFoldDB" id="A0A1J1ISK1"/>
<dbReference type="Proteomes" id="UP000183832">
    <property type="component" value="Unassembled WGS sequence"/>
</dbReference>
<dbReference type="GO" id="GO:0005886">
    <property type="term" value="C:plasma membrane"/>
    <property type="evidence" value="ECO:0007669"/>
    <property type="project" value="UniProtKB-SubCell"/>
</dbReference>
<organism evidence="7 8">
    <name type="scientific">Clunio marinus</name>
    <dbReference type="NCBI Taxonomy" id="568069"/>
    <lineage>
        <taxon>Eukaryota</taxon>
        <taxon>Metazoa</taxon>
        <taxon>Ecdysozoa</taxon>
        <taxon>Arthropoda</taxon>
        <taxon>Hexapoda</taxon>
        <taxon>Insecta</taxon>
        <taxon>Pterygota</taxon>
        <taxon>Neoptera</taxon>
        <taxon>Endopterygota</taxon>
        <taxon>Diptera</taxon>
        <taxon>Nematocera</taxon>
        <taxon>Chironomoidea</taxon>
        <taxon>Chironomidae</taxon>
        <taxon>Clunio</taxon>
    </lineage>
</organism>
<comment type="subcellular location">
    <subcellularLocation>
        <location evidence="1">Cell membrane</location>
        <topology evidence="1">Multi-pass membrane protein</topology>
    </subcellularLocation>
</comment>
<keyword evidence="3 6" id="KW-0812">Transmembrane</keyword>
<evidence type="ECO:0000256" key="3">
    <source>
        <dbReference type="ARBA" id="ARBA00022692"/>
    </source>
</evidence>
<keyword evidence="8" id="KW-1185">Reference proteome</keyword>
<accession>A0A1J1ISK1</accession>
<sequence length="71" mass="8361">MRTAELLNQPLMIKNDRNALIRLKNMSQQIEHRKPTLSCGIFIVNWKFMFSMICGIFNLAIVLIQFYDVKT</sequence>
<feature type="transmembrane region" description="Helical" evidence="6">
    <location>
        <begin position="48"/>
        <end position="67"/>
    </location>
</feature>
<evidence type="ECO:0000256" key="5">
    <source>
        <dbReference type="ARBA" id="ARBA00023136"/>
    </source>
</evidence>
<evidence type="ECO:0000256" key="2">
    <source>
        <dbReference type="ARBA" id="ARBA00022475"/>
    </source>
</evidence>
<dbReference type="EMBL" id="CVRI01000058">
    <property type="protein sequence ID" value="CRL02698.1"/>
    <property type="molecule type" value="Genomic_DNA"/>
</dbReference>
<proteinExistence type="predicted"/>
<dbReference type="GO" id="GO:0050909">
    <property type="term" value="P:sensory perception of taste"/>
    <property type="evidence" value="ECO:0007669"/>
    <property type="project" value="InterPro"/>
</dbReference>
<name>A0A1J1ISK1_9DIPT</name>
<dbReference type="OrthoDB" id="6366728at2759"/>
<reference evidence="7 8" key="1">
    <citation type="submission" date="2015-04" db="EMBL/GenBank/DDBJ databases">
        <authorList>
            <person name="Syromyatnikov M.Y."/>
            <person name="Popov V.N."/>
        </authorList>
    </citation>
    <scope>NUCLEOTIDE SEQUENCE [LARGE SCALE GENOMIC DNA]</scope>
</reference>
<dbReference type="InterPro" id="IPR013604">
    <property type="entry name" value="7TM_chemorcpt"/>
</dbReference>
<evidence type="ECO:0000256" key="6">
    <source>
        <dbReference type="SAM" id="Phobius"/>
    </source>
</evidence>
<keyword evidence="4 6" id="KW-1133">Transmembrane helix</keyword>
<evidence type="ECO:0000256" key="4">
    <source>
        <dbReference type="ARBA" id="ARBA00022989"/>
    </source>
</evidence>
<protein>
    <submittedName>
        <fullName evidence="7">CLUMA_CG016090, isoform A</fullName>
    </submittedName>
</protein>
<evidence type="ECO:0000313" key="7">
    <source>
        <dbReference type="EMBL" id="CRL02698.1"/>
    </source>
</evidence>
<gene>
    <name evidence="7" type="ORF">CLUMA_CG016090</name>
</gene>
<keyword evidence="2" id="KW-1003">Cell membrane</keyword>
<dbReference type="Pfam" id="PF08395">
    <property type="entry name" value="7tm_7"/>
    <property type="match status" value="1"/>
</dbReference>
<evidence type="ECO:0000256" key="1">
    <source>
        <dbReference type="ARBA" id="ARBA00004651"/>
    </source>
</evidence>
<keyword evidence="5 6" id="KW-0472">Membrane</keyword>